<name>A0A095TQS9_9GAMM</name>
<dbReference type="Proteomes" id="UP000029444">
    <property type="component" value="Unassembled WGS sequence"/>
</dbReference>
<organism evidence="1 2">
    <name type="scientific">Alcanivorax nanhaiticus</name>
    <dbReference type="NCBI Taxonomy" id="1177154"/>
    <lineage>
        <taxon>Bacteria</taxon>
        <taxon>Pseudomonadati</taxon>
        <taxon>Pseudomonadota</taxon>
        <taxon>Gammaproteobacteria</taxon>
        <taxon>Oceanospirillales</taxon>
        <taxon>Alcanivoracaceae</taxon>
        <taxon>Alcanivorax</taxon>
    </lineage>
</organism>
<keyword evidence="2" id="KW-1185">Reference proteome</keyword>
<comment type="caution">
    <text evidence="1">The sequence shown here is derived from an EMBL/GenBank/DDBJ whole genome shotgun (WGS) entry which is preliminary data.</text>
</comment>
<accession>A0A095TQS9</accession>
<evidence type="ECO:0000313" key="2">
    <source>
        <dbReference type="Proteomes" id="UP000029444"/>
    </source>
</evidence>
<gene>
    <name evidence="1" type="ORF">Y5S_02099</name>
</gene>
<dbReference type="EMBL" id="ARXV01000007">
    <property type="protein sequence ID" value="KGD64733.1"/>
    <property type="molecule type" value="Genomic_DNA"/>
</dbReference>
<dbReference type="STRING" id="1177154.Y5S_02099"/>
<protein>
    <submittedName>
        <fullName evidence="1">Uncharacterized protein</fullName>
    </submittedName>
</protein>
<dbReference type="AlphaFoldDB" id="A0A095TQS9"/>
<reference evidence="1 2" key="1">
    <citation type="submission" date="2012-09" db="EMBL/GenBank/DDBJ databases">
        <title>Genome Sequence of alkane-degrading Bacterium Alcanivorax sp. 19-m-6.</title>
        <authorList>
            <person name="Lai Q."/>
            <person name="Shao Z."/>
        </authorList>
    </citation>
    <scope>NUCLEOTIDE SEQUENCE [LARGE SCALE GENOMIC DNA]</scope>
    <source>
        <strain evidence="1 2">19-m-6</strain>
    </source>
</reference>
<sequence length="76" mass="8619">MKKAARVKLHGLVMQARQHPSQRTLLLSQALRLAQQALARDANDRDAMRGLGLSWWYLGARRRGRALLKACRTPLT</sequence>
<dbReference type="RefSeq" id="WP_035232860.1">
    <property type="nucleotide sequence ID" value="NZ_ARXV01000007.1"/>
</dbReference>
<proteinExistence type="predicted"/>
<evidence type="ECO:0000313" key="1">
    <source>
        <dbReference type="EMBL" id="KGD64733.1"/>
    </source>
</evidence>
<dbReference type="PATRIC" id="fig|1177154.3.peg.2136"/>